<dbReference type="GO" id="GO:0016779">
    <property type="term" value="F:nucleotidyltransferase activity"/>
    <property type="evidence" value="ECO:0007669"/>
    <property type="project" value="UniProtKB-KW"/>
</dbReference>
<feature type="compositionally biased region" description="Acidic residues" evidence="2">
    <location>
        <begin position="131"/>
        <end position="151"/>
    </location>
</feature>
<protein>
    <submittedName>
        <fullName evidence="6">THAP9</fullName>
        <ecNumber evidence="6">2.7.7.-</ecNumber>
    </submittedName>
</protein>
<dbReference type="Proteomes" id="UP000683360">
    <property type="component" value="Unassembled WGS sequence"/>
</dbReference>
<feature type="domain" description="Transposable element P transposase-like RNase H" evidence="3">
    <location>
        <begin position="524"/>
        <end position="615"/>
    </location>
</feature>
<dbReference type="AlphaFoldDB" id="A0A8S3SPA1"/>
<evidence type="ECO:0000256" key="1">
    <source>
        <dbReference type="SAM" id="Coils"/>
    </source>
</evidence>
<comment type="caution">
    <text evidence="6">The sequence shown here is derived from an EMBL/GenBank/DDBJ whole genome shotgun (WGS) entry which is preliminary data.</text>
</comment>
<dbReference type="PANTHER" id="PTHR47577:SF2">
    <property type="entry name" value="THAP DOMAIN CONTAINING 9"/>
    <property type="match status" value="1"/>
</dbReference>
<keyword evidence="6" id="KW-0548">Nucleotidyltransferase</keyword>
<proteinExistence type="predicted"/>
<feature type="domain" description="Transposable element P transposase-like GTP-binding insertion" evidence="4">
    <location>
        <begin position="671"/>
        <end position="788"/>
    </location>
</feature>
<evidence type="ECO:0000313" key="6">
    <source>
        <dbReference type="EMBL" id="CAG2220532.1"/>
    </source>
</evidence>
<evidence type="ECO:0000256" key="2">
    <source>
        <dbReference type="SAM" id="MobiDB-lite"/>
    </source>
</evidence>
<dbReference type="PANTHER" id="PTHR47577">
    <property type="entry name" value="THAP DOMAIN-CONTAINING PROTEIN 6"/>
    <property type="match status" value="1"/>
</dbReference>
<evidence type="ECO:0000259" key="4">
    <source>
        <dbReference type="Pfam" id="PF21788"/>
    </source>
</evidence>
<dbReference type="EC" id="2.7.7.-" evidence="6"/>
<feature type="region of interest" description="Disordered" evidence="2">
    <location>
        <begin position="129"/>
        <end position="154"/>
    </location>
</feature>
<sequence>MPKKRRKPSVCQRRKHHFDNEKKPKLDIDIVNTNQPSGLTRSPVDNIMNEILAEVEHVEKVDDIENIISVHNNQCEEFKELNVDNLNQHVRCEVDDEKLPGWTAVDQIMNDILIQANEVFTEGCEVHNEEVDVDSEEGDVDNKDEDAEGDADNNTSVEELLPTNFVNQNVQHEVTAATTQTESPLSELSEFEQLVCTLKSELSENYILFKDSNRINILEPYHVKDQTDIKIKLSVVIDANFLPRIFVHNKEIGKDNNIWTGLPTVYNNIDSVQKLLARLRMFFVCVGNPDEQFQYITPVGSGISDAFTNEIRCYREGDYGATKWDTAYTSTIRSVKCQMLVQGSRCSSCAEDRRMLRKRQQRAEEKKTSPPVTFVHRIYQHKHMSRENLVTKIEQQKTEMRTLSSEVEKLKRQLHKQILQNGVTFSNPIAENIEMKDLMSTCQNDFEQAFPNPNSLQRLFWEQQIKFNSAGKNEMRWHPMLIRWCLFMKSKSPKAYDSMRDSGFIKLPSTRTLFDYSHYTKSALGFQPDVMKMLHDEASKLAMYEDNHKSFVGILFDEIKIQEDLVYDKHTGELIGFCDLDSIGNEILNLENLVGNCQKSQVAKFMLVIMAVSLIECVAKLKVLFCTCDGASANRRFFQLHKIDNSEEPVYFTINPHDNSRNLYFISDVPHLIKTARNCFSNSFSHKNTRRLWKNGKDISWMHMVRLFEEHCELQLYSPCPKLTRSHIDLAAFTYMKVNLAAQILSGSVANALEHLYEDSVSETVLFIRNFNKFSDCLNVRNLFEGRNKRNPNLEPFTGGDDPRLNSLKSTFLDYLKEWKQSVMQRSNLTPSQKLSMQLSAQTIAGVKISINSITECVKFMLDQGADFVLTYNFNQDPLEQHFGHYRHKGGANNNPSVYEVRNTMTQLRAVGAQALNPKRGNITNVNNNENVIDNTKLQRKR</sequence>
<dbReference type="Pfam" id="PF21789">
    <property type="entry name" value="TNP-like_RNaseH_C"/>
    <property type="match status" value="1"/>
</dbReference>
<accession>A0A8S3SPA1</accession>
<dbReference type="InterPro" id="IPR048366">
    <property type="entry name" value="TNP-like_GBD"/>
</dbReference>
<keyword evidence="7" id="KW-1185">Reference proteome</keyword>
<dbReference type="OrthoDB" id="2441813at2759"/>
<reference evidence="6" key="1">
    <citation type="submission" date="2021-03" db="EMBL/GenBank/DDBJ databases">
        <authorList>
            <person name="Bekaert M."/>
        </authorList>
    </citation>
    <scope>NUCLEOTIDE SEQUENCE</scope>
</reference>
<evidence type="ECO:0000259" key="3">
    <source>
        <dbReference type="Pfam" id="PF21787"/>
    </source>
</evidence>
<evidence type="ECO:0000313" key="7">
    <source>
        <dbReference type="Proteomes" id="UP000683360"/>
    </source>
</evidence>
<evidence type="ECO:0000259" key="5">
    <source>
        <dbReference type="Pfam" id="PF21789"/>
    </source>
</evidence>
<organism evidence="6 7">
    <name type="scientific">Mytilus edulis</name>
    <name type="common">Blue mussel</name>
    <dbReference type="NCBI Taxonomy" id="6550"/>
    <lineage>
        <taxon>Eukaryota</taxon>
        <taxon>Metazoa</taxon>
        <taxon>Spiralia</taxon>
        <taxon>Lophotrochozoa</taxon>
        <taxon>Mollusca</taxon>
        <taxon>Bivalvia</taxon>
        <taxon>Autobranchia</taxon>
        <taxon>Pteriomorphia</taxon>
        <taxon>Mytilida</taxon>
        <taxon>Mytiloidea</taxon>
        <taxon>Mytilidae</taxon>
        <taxon>Mytilinae</taxon>
        <taxon>Mytilus</taxon>
    </lineage>
</organism>
<keyword evidence="6" id="KW-0808">Transferase</keyword>
<dbReference type="Pfam" id="PF21788">
    <property type="entry name" value="TNP-like_GBD"/>
    <property type="match status" value="1"/>
</dbReference>
<feature type="coiled-coil region" evidence="1">
    <location>
        <begin position="386"/>
        <end position="420"/>
    </location>
</feature>
<name>A0A8S3SPA1_MYTED</name>
<gene>
    <name evidence="6" type="ORF">MEDL_33991</name>
</gene>
<dbReference type="InterPro" id="IPR048367">
    <property type="entry name" value="TNP-like_RNaseH_C"/>
</dbReference>
<keyword evidence="1" id="KW-0175">Coiled coil</keyword>
<dbReference type="EMBL" id="CAJPWZ010001663">
    <property type="protein sequence ID" value="CAG2220532.1"/>
    <property type="molecule type" value="Genomic_DNA"/>
</dbReference>
<feature type="domain" description="Transposable element P transposase-like RNase H C-terminal" evidence="5">
    <location>
        <begin position="872"/>
        <end position="898"/>
    </location>
</feature>
<dbReference type="InterPro" id="IPR048365">
    <property type="entry name" value="TNP-like_RNaseH_N"/>
</dbReference>
<dbReference type="Pfam" id="PF21787">
    <property type="entry name" value="TNP-like_RNaseH_N"/>
    <property type="match status" value="1"/>
</dbReference>